<dbReference type="Pfam" id="PF13912">
    <property type="entry name" value="zf-C2H2_6"/>
    <property type="match status" value="1"/>
</dbReference>
<dbReference type="PROSITE" id="PS00028">
    <property type="entry name" value="ZINC_FINGER_C2H2_1"/>
    <property type="match status" value="1"/>
</dbReference>
<dbReference type="InterPro" id="IPR051059">
    <property type="entry name" value="VerF-like"/>
</dbReference>
<dbReference type="Pfam" id="PF00096">
    <property type="entry name" value="zf-C2H2"/>
    <property type="match status" value="1"/>
</dbReference>
<evidence type="ECO:0000256" key="3">
    <source>
        <dbReference type="ARBA" id="ARBA00022737"/>
    </source>
</evidence>
<feature type="compositionally biased region" description="Polar residues" evidence="8">
    <location>
        <begin position="10"/>
        <end position="25"/>
    </location>
</feature>
<dbReference type="PANTHER" id="PTHR40626">
    <property type="entry name" value="MIP31509P"/>
    <property type="match status" value="1"/>
</dbReference>
<reference evidence="10" key="1">
    <citation type="journal article" date="2020" name="Stud. Mycol.">
        <title>101 Dothideomycetes genomes: a test case for predicting lifestyles and emergence of pathogens.</title>
        <authorList>
            <person name="Haridas S."/>
            <person name="Albert R."/>
            <person name="Binder M."/>
            <person name="Bloem J."/>
            <person name="Labutti K."/>
            <person name="Salamov A."/>
            <person name="Andreopoulos B."/>
            <person name="Baker S."/>
            <person name="Barry K."/>
            <person name="Bills G."/>
            <person name="Bluhm B."/>
            <person name="Cannon C."/>
            <person name="Castanera R."/>
            <person name="Culley D."/>
            <person name="Daum C."/>
            <person name="Ezra D."/>
            <person name="Gonzalez J."/>
            <person name="Henrissat B."/>
            <person name="Kuo A."/>
            <person name="Liang C."/>
            <person name="Lipzen A."/>
            <person name="Lutzoni F."/>
            <person name="Magnuson J."/>
            <person name="Mondo S."/>
            <person name="Nolan M."/>
            <person name="Ohm R."/>
            <person name="Pangilinan J."/>
            <person name="Park H.-J."/>
            <person name="Ramirez L."/>
            <person name="Alfaro M."/>
            <person name="Sun H."/>
            <person name="Tritt A."/>
            <person name="Yoshinaga Y."/>
            <person name="Zwiers L.-H."/>
            <person name="Turgeon B."/>
            <person name="Goodwin S."/>
            <person name="Spatafora J."/>
            <person name="Crous P."/>
            <person name="Grigoriev I."/>
        </authorList>
    </citation>
    <scope>NUCLEOTIDE SEQUENCE</scope>
    <source>
        <strain evidence="10">Tuck. ex Michener</strain>
    </source>
</reference>
<dbReference type="OrthoDB" id="8117402at2759"/>
<dbReference type="SMART" id="SM00355">
    <property type="entry name" value="ZnF_C2H2"/>
    <property type="match status" value="1"/>
</dbReference>
<dbReference type="Gene3D" id="3.30.160.60">
    <property type="entry name" value="Classic Zinc Finger"/>
    <property type="match status" value="1"/>
</dbReference>
<name>A0A6A6HI55_VIRVR</name>
<protein>
    <recommendedName>
        <fullName evidence="9">C2H2-type domain-containing protein</fullName>
    </recommendedName>
</protein>
<dbReference type="SUPFAM" id="SSF57667">
    <property type="entry name" value="beta-beta-alpha zinc fingers"/>
    <property type="match status" value="1"/>
</dbReference>
<evidence type="ECO:0000256" key="4">
    <source>
        <dbReference type="ARBA" id="ARBA00022771"/>
    </source>
</evidence>
<dbReference type="AlphaFoldDB" id="A0A6A6HI55"/>
<sequence length="69" mass="7541">MASDAAALPTLSSTAPNNPSTSDSQPPRFICQFCQSGFTRGDHLQRHLRSHEDDRAFVCNVCSKAFTRG</sequence>
<evidence type="ECO:0000256" key="1">
    <source>
        <dbReference type="ARBA" id="ARBA00004123"/>
    </source>
</evidence>
<gene>
    <name evidence="10" type="ORF">EV356DRAFT_442302</name>
</gene>
<dbReference type="EMBL" id="ML991781">
    <property type="protein sequence ID" value="KAF2237213.1"/>
    <property type="molecule type" value="Genomic_DNA"/>
</dbReference>
<dbReference type="PANTHER" id="PTHR40626:SF32">
    <property type="entry name" value="ZINC FINGER PROTEIN RST2"/>
    <property type="match status" value="1"/>
</dbReference>
<evidence type="ECO:0000256" key="5">
    <source>
        <dbReference type="ARBA" id="ARBA00022833"/>
    </source>
</evidence>
<evidence type="ECO:0000256" key="2">
    <source>
        <dbReference type="ARBA" id="ARBA00022723"/>
    </source>
</evidence>
<organism evidence="10 11">
    <name type="scientific">Viridothelium virens</name>
    <name type="common">Speckled blister lichen</name>
    <name type="synonym">Trypethelium virens</name>
    <dbReference type="NCBI Taxonomy" id="1048519"/>
    <lineage>
        <taxon>Eukaryota</taxon>
        <taxon>Fungi</taxon>
        <taxon>Dikarya</taxon>
        <taxon>Ascomycota</taxon>
        <taxon>Pezizomycotina</taxon>
        <taxon>Dothideomycetes</taxon>
        <taxon>Dothideomycetes incertae sedis</taxon>
        <taxon>Trypetheliales</taxon>
        <taxon>Trypetheliaceae</taxon>
        <taxon>Viridothelium</taxon>
    </lineage>
</organism>
<dbReference type="InterPro" id="IPR036236">
    <property type="entry name" value="Znf_C2H2_sf"/>
</dbReference>
<dbReference type="GO" id="GO:0000981">
    <property type="term" value="F:DNA-binding transcription factor activity, RNA polymerase II-specific"/>
    <property type="evidence" value="ECO:0007669"/>
    <property type="project" value="InterPro"/>
</dbReference>
<evidence type="ECO:0000256" key="8">
    <source>
        <dbReference type="SAM" id="MobiDB-lite"/>
    </source>
</evidence>
<dbReference type="InterPro" id="IPR013087">
    <property type="entry name" value="Znf_C2H2_type"/>
</dbReference>
<dbReference type="Proteomes" id="UP000800092">
    <property type="component" value="Unassembled WGS sequence"/>
</dbReference>
<keyword evidence="2" id="KW-0479">Metal-binding</keyword>
<dbReference type="GO" id="GO:0005634">
    <property type="term" value="C:nucleus"/>
    <property type="evidence" value="ECO:0007669"/>
    <property type="project" value="UniProtKB-SubCell"/>
</dbReference>
<dbReference type="PROSITE" id="PS50157">
    <property type="entry name" value="ZINC_FINGER_C2H2_2"/>
    <property type="match status" value="1"/>
</dbReference>
<evidence type="ECO:0000256" key="6">
    <source>
        <dbReference type="ARBA" id="ARBA00023242"/>
    </source>
</evidence>
<evidence type="ECO:0000256" key="7">
    <source>
        <dbReference type="PROSITE-ProRule" id="PRU00042"/>
    </source>
</evidence>
<proteinExistence type="predicted"/>
<evidence type="ECO:0000313" key="10">
    <source>
        <dbReference type="EMBL" id="KAF2237213.1"/>
    </source>
</evidence>
<dbReference type="GO" id="GO:0000978">
    <property type="term" value="F:RNA polymerase II cis-regulatory region sequence-specific DNA binding"/>
    <property type="evidence" value="ECO:0007669"/>
    <property type="project" value="InterPro"/>
</dbReference>
<dbReference type="GO" id="GO:0008270">
    <property type="term" value="F:zinc ion binding"/>
    <property type="evidence" value="ECO:0007669"/>
    <property type="project" value="UniProtKB-KW"/>
</dbReference>
<evidence type="ECO:0000313" key="11">
    <source>
        <dbReference type="Proteomes" id="UP000800092"/>
    </source>
</evidence>
<evidence type="ECO:0000259" key="9">
    <source>
        <dbReference type="PROSITE" id="PS50157"/>
    </source>
</evidence>
<keyword evidence="3" id="KW-0677">Repeat</keyword>
<keyword evidence="5" id="KW-0862">Zinc</keyword>
<keyword evidence="11" id="KW-1185">Reference proteome</keyword>
<feature type="domain" description="C2H2-type" evidence="9">
    <location>
        <begin position="29"/>
        <end position="56"/>
    </location>
</feature>
<comment type="subcellular location">
    <subcellularLocation>
        <location evidence="1">Nucleus</location>
    </subcellularLocation>
</comment>
<keyword evidence="4 7" id="KW-0863">Zinc-finger</keyword>
<accession>A0A6A6HI55</accession>
<keyword evidence="6" id="KW-0539">Nucleus</keyword>
<dbReference type="GO" id="GO:0000785">
    <property type="term" value="C:chromatin"/>
    <property type="evidence" value="ECO:0007669"/>
    <property type="project" value="TreeGrafter"/>
</dbReference>
<feature type="region of interest" description="Disordered" evidence="8">
    <location>
        <begin position="1"/>
        <end position="28"/>
    </location>
</feature>